<evidence type="ECO:0000259" key="1">
    <source>
        <dbReference type="PROSITE" id="PS51831"/>
    </source>
</evidence>
<feature type="domain" description="HD-GYP" evidence="2">
    <location>
        <begin position="1"/>
        <end position="191"/>
    </location>
</feature>
<gene>
    <name evidence="3" type="ordered locus">Amet_3286</name>
</gene>
<dbReference type="PROSITE" id="PS51831">
    <property type="entry name" value="HD"/>
    <property type="match status" value="1"/>
</dbReference>
<accession>A6TTA2</accession>
<dbReference type="RefSeq" id="WP_012064385.1">
    <property type="nucleotide sequence ID" value="NC_009633.1"/>
</dbReference>
<dbReference type="PANTHER" id="PTHR43155">
    <property type="entry name" value="CYCLIC DI-GMP PHOSPHODIESTERASE PA4108-RELATED"/>
    <property type="match status" value="1"/>
</dbReference>
<evidence type="ECO:0000313" key="3">
    <source>
        <dbReference type="EMBL" id="ABR49420.1"/>
    </source>
</evidence>
<proteinExistence type="predicted"/>
<organism evidence="3 4">
    <name type="scientific">Alkaliphilus metalliredigens (strain QYMF)</name>
    <dbReference type="NCBI Taxonomy" id="293826"/>
    <lineage>
        <taxon>Bacteria</taxon>
        <taxon>Bacillati</taxon>
        <taxon>Bacillota</taxon>
        <taxon>Clostridia</taxon>
        <taxon>Peptostreptococcales</taxon>
        <taxon>Natronincolaceae</taxon>
        <taxon>Alkaliphilus</taxon>
    </lineage>
</organism>
<evidence type="ECO:0000313" key="4">
    <source>
        <dbReference type="Proteomes" id="UP000001572"/>
    </source>
</evidence>
<dbReference type="Pfam" id="PF01966">
    <property type="entry name" value="HD"/>
    <property type="match status" value="1"/>
</dbReference>
<feature type="domain" description="HD" evidence="1">
    <location>
        <begin position="23"/>
        <end position="141"/>
    </location>
</feature>
<dbReference type="eggNOG" id="COG2206">
    <property type="taxonomic scope" value="Bacteria"/>
</dbReference>
<dbReference type="PANTHER" id="PTHR43155:SF1">
    <property type="entry name" value="3'3'-CGAMP-SPECIFIC PHOSPHODIESTERASE 1"/>
    <property type="match status" value="1"/>
</dbReference>
<dbReference type="EMBL" id="CP000724">
    <property type="protein sequence ID" value="ABR49420.1"/>
    <property type="molecule type" value="Genomic_DNA"/>
</dbReference>
<keyword evidence="4" id="KW-1185">Reference proteome</keyword>
<reference evidence="4" key="1">
    <citation type="journal article" date="2016" name="Genome Announc.">
        <title>Complete genome sequence of Alkaliphilus metalliredigens strain QYMF, an alkaliphilic and metal-reducing bacterium isolated from borax-contaminated leachate ponds.</title>
        <authorList>
            <person name="Hwang C."/>
            <person name="Copeland A."/>
            <person name="Lucas S."/>
            <person name="Lapidus A."/>
            <person name="Barry K."/>
            <person name="Detter J.C."/>
            <person name="Glavina Del Rio T."/>
            <person name="Hammon N."/>
            <person name="Israni S."/>
            <person name="Dalin E."/>
            <person name="Tice H."/>
            <person name="Pitluck S."/>
            <person name="Chertkov O."/>
            <person name="Brettin T."/>
            <person name="Bruce D."/>
            <person name="Han C."/>
            <person name="Schmutz J."/>
            <person name="Larimer F."/>
            <person name="Land M.L."/>
            <person name="Hauser L."/>
            <person name="Kyrpides N."/>
            <person name="Mikhailova N."/>
            <person name="Ye Q."/>
            <person name="Zhou J."/>
            <person name="Richardson P."/>
            <person name="Fields M.W."/>
        </authorList>
    </citation>
    <scope>NUCLEOTIDE SEQUENCE [LARGE SCALE GENOMIC DNA]</scope>
    <source>
        <strain evidence="4">QYMF</strain>
    </source>
</reference>
<dbReference type="HOGENOM" id="CLU_040286_2_0_9"/>
<dbReference type="OrthoDB" id="9804747at2"/>
<keyword evidence="3" id="KW-0378">Hydrolase</keyword>
<dbReference type="Pfam" id="PF13487">
    <property type="entry name" value="HD_5"/>
    <property type="match status" value="1"/>
</dbReference>
<dbReference type="Gene3D" id="1.10.3210.10">
    <property type="entry name" value="Hypothetical protein af1432"/>
    <property type="match status" value="2"/>
</dbReference>
<dbReference type="SUPFAM" id="SSF109604">
    <property type="entry name" value="HD-domain/PDEase-like"/>
    <property type="match status" value="2"/>
</dbReference>
<dbReference type="SMART" id="SM00471">
    <property type="entry name" value="HDc"/>
    <property type="match status" value="2"/>
</dbReference>
<feature type="domain" description="HD-GYP" evidence="2">
    <location>
        <begin position="209"/>
        <end position="395"/>
    </location>
</feature>
<dbReference type="Proteomes" id="UP000001572">
    <property type="component" value="Chromosome"/>
</dbReference>
<sequence length="395" mass="45990">MKINLNELLLSFSLLLDIAENRPFQHSKRVAYIAMQIILKLKKTEFLSLTFQAAILHDIGMTHSILLNGREIFYKEETVSVTSHSKTGYEIVKALPIEDEIAEIIKYHHERWDGSGVEKYKEDEIPFLAQVVALADYVELNYDRRQDNLHYRNEFRSMLEKEKGVRFNPELTDVLLTLLQQEKLWLDLGVYDIHSLLLPLIPTQAIKIGIDELEQISKAFAVIIDKKSAFTHHHSEMISDRAYKMAKALGYDELKCRKMRISGYLHDVGKLIISNEILDKPEKLTNEEMMVIKKHPYYSKFILKQIKGFEEIAEWGPNHHENLLGTGYPEGLSGEMFTEEAQVMAICDIYQALIEDRIYRAGMSRERALEILSQLVDKGYYKRYILEHFIEINHV</sequence>
<dbReference type="STRING" id="293826.Amet_3286"/>
<dbReference type="InterPro" id="IPR003607">
    <property type="entry name" value="HD/PDEase_dom"/>
</dbReference>
<dbReference type="CDD" id="cd00077">
    <property type="entry name" value="HDc"/>
    <property type="match status" value="2"/>
</dbReference>
<dbReference type="InterPro" id="IPR006674">
    <property type="entry name" value="HD_domain"/>
</dbReference>
<dbReference type="InterPro" id="IPR037522">
    <property type="entry name" value="HD_GYP_dom"/>
</dbReference>
<protein>
    <submittedName>
        <fullName evidence="3">Metal dependent phosphohydrolase</fullName>
    </submittedName>
</protein>
<dbReference type="GO" id="GO:0016787">
    <property type="term" value="F:hydrolase activity"/>
    <property type="evidence" value="ECO:0007669"/>
    <property type="project" value="UniProtKB-KW"/>
</dbReference>
<dbReference type="AlphaFoldDB" id="A6TTA2"/>
<dbReference type="InterPro" id="IPR006675">
    <property type="entry name" value="HDIG_dom"/>
</dbReference>
<name>A6TTA2_ALKMQ</name>
<dbReference type="NCBIfam" id="TIGR00277">
    <property type="entry name" value="HDIG"/>
    <property type="match status" value="1"/>
</dbReference>
<dbReference type="PROSITE" id="PS51832">
    <property type="entry name" value="HD_GYP"/>
    <property type="match status" value="2"/>
</dbReference>
<dbReference type="KEGG" id="amt:Amet_3286"/>
<evidence type="ECO:0000259" key="2">
    <source>
        <dbReference type="PROSITE" id="PS51832"/>
    </source>
</evidence>